<proteinExistence type="inferred from homology"/>
<dbReference type="EMBL" id="UINC01022295">
    <property type="protein sequence ID" value="SVA91609.1"/>
    <property type="molecule type" value="Genomic_DNA"/>
</dbReference>
<dbReference type="SUPFAM" id="SSF55931">
    <property type="entry name" value="Glutamine synthetase/guanido kinase"/>
    <property type="match status" value="1"/>
</dbReference>
<gene>
    <name evidence="4" type="ORF">METZ01_LOCUS144463</name>
</gene>
<dbReference type="GO" id="GO:0005524">
    <property type="term" value="F:ATP binding"/>
    <property type="evidence" value="ECO:0007669"/>
    <property type="project" value="UniProtKB-KW"/>
</dbReference>
<keyword evidence="1" id="KW-0436">Ligase</keyword>
<dbReference type="AlphaFoldDB" id="A0A381ZQY9"/>
<name>A0A381ZQY9_9ZZZZ</name>
<dbReference type="PANTHER" id="PTHR36510">
    <property type="entry name" value="GLUTAMATE--CYSTEINE LIGASE 2-RELATED"/>
    <property type="match status" value="1"/>
</dbReference>
<keyword evidence="2" id="KW-0547">Nucleotide-binding</keyword>
<dbReference type="Gene3D" id="3.30.590.20">
    <property type="match status" value="1"/>
</dbReference>
<evidence type="ECO:0000313" key="4">
    <source>
        <dbReference type="EMBL" id="SVA91609.1"/>
    </source>
</evidence>
<organism evidence="4">
    <name type="scientific">marine metagenome</name>
    <dbReference type="NCBI Taxonomy" id="408172"/>
    <lineage>
        <taxon>unclassified sequences</taxon>
        <taxon>metagenomes</taxon>
        <taxon>ecological metagenomes</taxon>
    </lineage>
</organism>
<evidence type="ECO:0000256" key="2">
    <source>
        <dbReference type="ARBA" id="ARBA00022741"/>
    </source>
</evidence>
<dbReference type="GO" id="GO:0042398">
    <property type="term" value="P:modified amino acid biosynthetic process"/>
    <property type="evidence" value="ECO:0007669"/>
    <property type="project" value="InterPro"/>
</dbReference>
<dbReference type="InterPro" id="IPR014746">
    <property type="entry name" value="Gln_synth/guanido_kin_cat_dom"/>
</dbReference>
<evidence type="ECO:0008006" key="5">
    <source>
        <dbReference type="Google" id="ProtNLM"/>
    </source>
</evidence>
<dbReference type="InterPro" id="IPR006336">
    <property type="entry name" value="GCS2"/>
</dbReference>
<keyword evidence="3" id="KW-0067">ATP-binding</keyword>
<dbReference type="HAMAP" id="MF_01609">
    <property type="entry name" value="Glu_cys_ligase_2"/>
    <property type="match status" value="1"/>
</dbReference>
<dbReference type="Pfam" id="PF04107">
    <property type="entry name" value="GCS2"/>
    <property type="match status" value="1"/>
</dbReference>
<evidence type="ECO:0000256" key="1">
    <source>
        <dbReference type="ARBA" id="ARBA00022598"/>
    </source>
</evidence>
<dbReference type="InterPro" id="IPR050141">
    <property type="entry name" value="GCL_type2/YbdK_subfam"/>
</dbReference>
<evidence type="ECO:0000256" key="3">
    <source>
        <dbReference type="ARBA" id="ARBA00022840"/>
    </source>
</evidence>
<dbReference type="InterPro" id="IPR011793">
    <property type="entry name" value="YbdK"/>
</dbReference>
<dbReference type="NCBIfam" id="TIGR02050">
    <property type="entry name" value="gshA_cyan_rel"/>
    <property type="match status" value="1"/>
</dbReference>
<sequence length="377" mass="43244">MPFSEPTLTIGMEEEYLIVDPETRDLAEPPDEALNKCSERLQNLVKPEFMKSQIEVATNVCGTIKETRKELVELRSIIAEVLAEYNLAPIAASTHPFATWETQIHTDKERYNILAENMQAVVRRLLINGMHVHVGVEDDEMRIELMNQVTYFLPHLLALSTSSPFWRGQVTGLKSYRICVFDELPRTGLPERFESYGEYRRHVTVLIEAGLIKDATMLWWDVRPSATFPTLEMRITDVCTRIDDAVCLAAIYLCVVRMLYRLRRNNQKWRNYTNMLVNENRWRAQRYGTDEGLVDFGKGALVPFADLLEELLEIISEDAEAMGCLDEVHHARKILKTGTSAHRQLATFEKIKVGTNHEKKALHAVVDELISETVSCF</sequence>
<dbReference type="PANTHER" id="PTHR36510:SF1">
    <property type="entry name" value="GLUTAMATE--CYSTEINE LIGASE 2-RELATED"/>
    <property type="match status" value="1"/>
</dbReference>
<protein>
    <recommendedName>
        <fullName evidence="5">Glutamate--cysteine ligase</fullName>
    </recommendedName>
</protein>
<dbReference type="GO" id="GO:0004357">
    <property type="term" value="F:glutamate-cysteine ligase activity"/>
    <property type="evidence" value="ECO:0007669"/>
    <property type="project" value="InterPro"/>
</dbReference>
<reference evidence="4" key="1">
    <citation type="submission" date="2018-05" db="EMBL/GenBank/DDBJ databases">
        <authorList>
            <person name="Lanie J.A."/>
            <person name="Ng W.-L."/>
            <person name="Kazmierczak K.M."/>
            <person name="Andrzejewski T.M."/>
            <person name="Davidsen T.M."/>
            <person name="Wayne K.J."/>
            <person name="Tettelin H."/>
            <person name="Glass J.I."/>
            <person name="Rusch D."/>
            <person name="Podicherti R."/>
            <person name="Tsui H.-C.T."/>
            <person name="Winkler M.E."/>
        </authorList>
    </citation>
    <scope>NUCLEOTIDE SEQUENCE</scope>
</reference>
<accession>A0A381ZQY9</accession>
<dbReference type="NCBIfam" id="NF010039">
    <property type="entry name" value="PRK13515.1"/>
    <property type="match status" value="1"/>
</dbReference>